<evidence type="ECO:0000256" key="3">
    <source>
        <dbReference type="ARBA" id="ARBA00012438"/>
    </source>
</evidence>
<dbReference type="InterPro" id="IPR011006">
    <property type="entry name" value="CheY-like_superfamily"/>
</dbReference>
<evidence type="ECO:0000259" key="16">
    <source>
        <dbReference type="PROSITE" id="PS50839"/>
    </source>
</evidence>
<dbReference type="PROSITE" id="PS50110">
    <property type="entry name" value="RESPONSE_REGULATORY"/>
    <property type="match status" value="1"/>
</dbReference>
<dbReference type="CDD" id="cd17546">
    <property type="entry name" value="REC_hyHK_CKI1_RcsC-like"/>
    <property type="match status" value="1"/>
</dbReference>
<evidence type="ECO:0000256" key="10">
    <source>
        <dbReference type="SAM" id="MobiDB-lite"/>
    </source>
</evidence>
<dbReference type="Gene3D" id="3.30.450.350">
    <property type="entry name" value="CHASE domain"/>
    <property type="match status" value="1"/>
</dbReference>
<dbReference type="InterPro" id="IPR004358">
    <property type="entry name" value="Sig_transdc_His_kin-like_C"/>
</dbReference>
<evidence type="ECO:0000256" key="2">
    <source>
        <dbReference type="ARBA" id="ARBA00004370"/>
    </source>
</evidence>
<dbReference type="Pfam" id="PF12860">
    <property type="entry name" value="PAS_7"/>
    <property type="match status" value="1"/>
</dbReference>
<evidence type="ECO:0000256" key="1">
    <source>
        <dbReference type="ARBA" id="ARBA00000085"/>
    </source>
</evidence>
<dbReference type="Gene3D" id="3.40.50.2300">
    <property type="match status" value="1"/>
</dbReference>
<dbReference type="Pfam" id="PF00512">
    <property type="entry name" value="HisKA"/>
    <property type="match status" value="1"/>
</dbReference>
<dbReference type="SMART" id="SM01079">
    <property type="entry name" value="CHASE"/>
    <property type="match status" value="1"/>
</dbReference>
<dbReference type="SMART" id="SM00086">
    <property type="entry name" value="PAC"/>
    <property type="match status" value="3"/>
</dbReference>
<dbReference type="Pfam" id="PF00072">
    <property type="entry name" value="Response_reg"/>
    <property type="match status" value="1"/>
</dbReference>
<keyword evidence="6 11" id="KW-1133">Transmembrane helix</keyword>
<evidence type="ECO:0000259" key="15">
    <source>
        <dbReference type="PROSITE" id="PS50113"/>
    </source>
</evidence>
<dbReference type="EMBL" id="NRRY01000061">
    <property type="protein sequence ID" value="MBK1621194.1"/>
    <property type="molecule type" value="Genomic_DNA"/>
</dbReference>
<comment type="subcellular location">
    <subcellularLocation>
        <location evidence="2">Membrane</location>
    </subcellularLocation>
</comment>
<dbReference type="CDD" id="cd00130">
    <property type="entry name" value="PAS"/>
    <property type="match status" value="3"/>
</dbReference>
<dbReference type="InterPro" id="IPR006189">
    <property type="entry name" value="CHASE_dom"/>
</dbReference>
<feature type="domain" description="Histidine kinase" evidence="12">
    <location>
        <begin position="906"/>
        <end position="1128"/>
    </location>
</feature>
<dbReference type="InterPro" id="IPR001789">
    <property type="entry name" value="Sig_transdc_resp-reg_receiver"/>
</dbReference>
<keyword evidence="4 9" id="KW-0597">Phosphoprotein</keyword>
<dbReference type="CDD" id="cd16922">
    <property type="entry name" value="HATPase_EvgS-ArcB-TorS-like"/>
    <property type="match status" value="1"/>
</dbReference>
<dbReference type="PROSITE" id="PS50839">
    <property type="entry name" value="CHASE"/>
    <property type="match status" value="1"/>
</dbReference>
<reference evidence="17 18" key="1">
    <citation type="journal article" date="2020" name="Microorganisms">
        <title>Osmotic Adaptation and Compatible Solute Biosynthesis of Phototrophic Bacteria as Revealed from Genome Analyses.</title>
        <authorList>
            <person name="Imhoff J.F."/>
            <person name="Rahn T."/>
            <person name="Kunzel S."/>
            <person name="Keller A."/>
            <person name="Neulinger S.C."/>
        </authorList>
    </citation>
    <scope>NUCLEOTIDE SEQUENCE [LARGE SCALE GENOMIC DNA]</scope>
    <source>
        <strain evidence="17 18">DSM 25653</strain>
    </source>
</reference>
<evidence type="ECO:0000259" key="13">
    <source>
        <dbReference type="PROSITE" id="PS50110"/>
    </source>
</evidence>
<evidence type="ECO:0000259" key="14">
    <source>
        <dbReference type="PROSITE" id="PS50112"/>
    </source>
</evidence>
<dbReference type="NCBIfam" id="TIGR00229">
    <property type="entry name" value="sensory_box"/>
    <property type="match status" value="3"/>
</dbReference>
<evidence type="ECO:0000313" key="18">
    <source>
        <dbReference type="Proteomes" id="UP001138768"/>
    </source>
</evidence>
<keyword evidence="8 11" id="KW-0472">Membrane</keyword>
<dbReference type="InterPro" id="IPR003661">
    <property type="entry name" value="HisK_dim/P_dom"/>
</dbReference>
<dbReference type="FunFam" id="3.30.565.10:FF:000010">
    <property type="entry name" value="Sensor histidine kinase RcsC"/>
    <property type="match status" value="1"/>
</dbReference>
<dbReference type="Pfam" id="PF08447">
    <property type="entry name" value="PAS_3"/>
    <property type="match status" value="2"/>
</dbReference>
<dbReference type="SUPFAM" id="SSF55785">
    <property type="entry name" value="PYP-like sensor domain (PAS domain)"/>
    <property type="match status" value="4"/>
</dbReference>
<dbReference type="PANTHER" id="PTHR45339">
    <property type="entry name" value="HYBRID SIGNAL TRANSDUCTION HISTIDINE KINASE J"/>
    <property type="match status" value="1"/>
</dbReference>
<evidence type="ECO:0000256" key="5">
    <source>
        <dbReference type="ARBA" id="ARBA00022692"/>
    </source>
</evidence>
<evidence type="ECO:0000256" key="8">
    <source>
        <dbReference type="ARBA" id="ARBA00023136"/>
    </source>
</evidence>
<evidence type="ECO:0000256" key="6">
    <source>
        <dbReference type="ARBA" id="ARBA00022989"/>
    </source>
</evidence>
<dbReference type="Gene3D" id="3.30.565.10">
    <property type="entry name" value="Histidine kinase-like ATPase, C-terminal domain"/>
    <property type="match status" value="1"/>
</dbReference>
<evidence type="ECO:0000256" key="7">
    <source>
        <dbReference type="ARBA" id="ARBA00023012"/>
    </source>
</evidence>
<evidence type="ECO:0000256" key="11">
    <source>
        <dbReference type="SAM" id="Phobius"/>
    </source>
</evidence>
<accession>A0A9X1B6I7</accession>
<feature type="domain" description="PAC" evidence="15">
    <location>
        <begin position="577"/>
        <end position="630"/>
    </location>
</feature>
<comment type="caution">
    <text evidence="17">The sequence shown here is derived from an EMBL/GenBank/DDBJ whole genome shotgun (WGS) entry which is preliminary data.</text>
</comment>
<keyword evidence="18" id="KW-1185">Reference proteome</keyword>
<dbReference type="EC" id="2.7.13.3" evidence="3"/>
<dbReference type="InterPro" id="IPR001610">
    <property type="entry name" value="PAC"/>
</dbReference>
<sequence>MEKLMPLPNSARCLASVNFNPQHWLKRALHHRITAWVILALSLVLTALAWSISAQAIRAKAEQRFRFQTQDIVAAISKRLLTYETALRGGAGLFNASDEVTRQEWHQYVSDLQLQQNFPGIQGLGFSLMLSSSEREAHQAAVRAEGFPDYSIRPEGERETYSAIVYLEPFDWRNQRAFGYDMFSEPVRRAAMERARDSGQPAISGRVTLVQETDEDVQFGFLMYMPLYRPGWPVTTIAERRAALLGFVYSPFRVKDFLEGILGADQGGIDLELFDGDTPSRGSLLLHNPSEATLTALTPKDSDALSALVRMPVNQHLWTLSLHALPSYLSAAESAQPLIVAAGGITIDVFLFIIIASISRQQRSDEHQSQQLRAQLDDSEARYGALFKSAKAVMLLVDPDTGAILEANPAAQRFYGYDQDQLQRMRIADINQLPADEIQRQMQAAHQQQQDCFLFPHRLANGEVRQVEVHSGPFHYGGKPALYSIIHDVTERERIAAALLTSERRYTVILAVTGEGLWDWNIATNQVTHNERWVEILGIEDLAAEHPFEELKARLHEDDRAEVLSVIQDALAGRAFYHHEHRMRRQDGQVIWVLDRGQVVERDAAGNPQRMLGSLVDISERVAQETALDTERKRLQNVIDGTQAGTWEWNIETGETLFNARWAEMIGYTLEELAPISIDTWMQVTHPDDLKHSTALLQQHLAGETPYYSCELRMRHKAGHWVWMQDRGKVMSWTPEGKPGVMSGTHQDITARKEVEEQLREAEALLRSALETIHEGFVIFDPQDRLVYCNEEYRALFPRSAAIIEPGRSFEEILRHGVTHGQYMALEDRHGGCVSEEDWITEQLAAHREGDREVLRKLSDGRWVQVRERRTPTGHTVGFRVDVTELYQAKEAADSANIAKSRFLATMSHEIRTPMNAILGMAQLLSLPQLTDHDRQDYARTILDSGQTLLKLLNDILDFSKIEAGKVQLDLAPFSPAVLLRDVHALFAAHTQSKTVQLEQDWRGPPGQGYEADAHRLRQMLVNLLSNAIKFTQQGSIRLEATELSRDHNTALLEFSVSDTGLGIEPSLQNLLFKPFSQVDSSTTRRYGGTGLGLSIIDSLARLMGGEVGVESTVGRGSRFWFRLRAPCVALPTSPYPDAASYVVSPMQASGQVLVVDDDPINRQVIQTLLSRLGLSVTLAEDGQQGLTKVTTWQTSTPGATLDLVLMDCQMPVLDGLAATAQIRQWEQDQKQDRKQDKKQDQEQPQAQAHLPIIALTANVLEEDRQRCLSAGMDDILDKPILLDALQAMLERWLPKAIAPAPDSVRVEALIRDLQPLLVQHKLDALARFKTLQAEVAGTPLAMELNEIGAALTQFRFDQAQEQLRQLAQTQGWEL</sequence>
<dbReference type="Pfam" id="PF02518">
    <property type="entry name" value="HATPase_c"/>
    <property type="match status" value="1"/>
</dbReference>
<name>A0A9X1B6I7_9GAMM</name>
<feature type="domain" description="PAS" evidence="14">
    <location>
        <begin position="379"/>
        <end position="422"/>
    </location>
</feature>
<dbReference type="SUPFAM" id="SSF55874">
    <property type="entry name" value="ATPase domain of HSP90 chaperone/DNA topoisomerase II/histidine kinase"/>
    <property type="match status" value="1"/>
</dbReference>
<dbReference type="Pfam" id="PF03924">
    <property type="entry name" value="CHASE"/>
    <property type="match status" value="1"/>
</dbReference>
<comment type="catalytic activity">
    <reaction evidence="1">
        <text>ATP + protein L-histidine = ADP + protein N-phospho-L-histidine.</text>
        <dbReference type="EC" id="2.7.13.3"/>
    </reaction>
</comment>
<feature type="domain" description="PAS" evidence="14">
    <location>
        <begin position="631"/>
        <end position="704"/>
    </location>
</feature>
<organism evidence="17 18">
    <name type="scientific">Lamprobacter modestohalophilus</name>
    <dbReference type="NCBI Taxonomy" id="1064514"/>
    <lineage>
        <taxon>Bacteria</taxon>
        <taxon>Pseudomonadati</taxon>
        <taxon>Pseudomonadota</taxon>
        <taxon>Gammaproteobacteria</taxon>
        <taxon>Chromatiales</taxon>
        <taxon>Chromatiaceae</taxon>
        <taxon>Lamprobacter</taxon>
    </lineage>
</organism>
<dbReference type="CDD" id="cd00082">
    <property type="entry name" value="HisKA"/>
    <property type="match status" value="1"/>
</dbReference>
<dbReference type="Gene3D" id="3.30.450.20">
    <property type="entry name" value="PAS domain"/>
    <property type="match status" value="4"/>
</dbReference>
<dbReference type="Proteomes" id="UP001138768">
    <property type="component" value="Unassembled WGS sequence"/>
</dbReference>
<feature type="domain" description="PAC" evidence="15">
    <location>
        <begin position="708"/>
        <end position="761"/>
    </location>
</feature>
<evidence type="ECO:0000256" key="4">
    <source>
        <dbReference type="ARBA" id="ARBA00022553"/>
    </source>
</evidence>
<dbReference type="InterPro" id="IPR013656">
    <property type="entry name" value="PAS_4"/>
</dbReference>
<dbReference type="InterPro" id="IPR000700">
    <property type="entry name" value="PAS-assoc_C"/>
</dbReference>
<dbReference type="InterPro" id="IPR000014">
    <property type="entry name" value="PAS"/>
</dbReference>
<dbReference type="Gene3D" id="1.10.287.130">
    <property type="match status" value="1"/>
</dbReference>
<dbReference type="GO" id="GO:0000155">
    <property type="term" value="F:phosphorelay sensor kinase activity"/>
    <property type="evidence" value="ECO:0007669"/>
    <property type="project" value="InterPro"/>
</dbReference>
<evidence type="ECO:0000259" key="12">
    <source>
        <dbReference type="PROSITE" id="PS50109"/>
    </source>
</evidence>
<dbReference type="PRINTS" id="PR00344">
    <property type="entry name" value="BCTRLSENSOR"/>
</dbReference>
<feature type="transmembrane region" description="Helical" evidence="11">
    <location>
        <begin position="33"/>
        <end position="57"/>
    </location>
</feature>
<dbReference type="GO" id="GO:0016020">
    <property type="term" value="C:membrane"/>
    <property type="evidence" value="ECO:0007669"/>
    <property type="project" value="UniProtKB-SubCell"/>
</dbReference>
<evidence type="ECO:0000256" key="9">
    <source>
        <dbReference type="PROSITE-ProRule" id="PRU00169"/>
    </source>
</evidence>
<dbReference type="Pfam" id="PF08448">
    <property type="entry name" value="PAS_4"/>
    <property type="match status" value="1"/>
</dbReference>
<dbReference type="InterPro" id="IPR013655">
    <property type="entry name" value="PAS_fold_3"/>
</dbReference>
<gene>
    <name evidence="17" type="ORF">CKO42_22805</name>
</gene>
<dbReference type="SUPFAM" id="SSF47384">
    <property type="entry name" value="Homodimeric domain of signal transducing histidine kinase"/>
    <property type="match status" value="1"/>
</dbReference>
<dbReference type="PANTHER" id="PTHR45339:SF1">
    <property type="entry name" value="HYBRID SIGNAL TRANSDUCTION HISTIDINE KINASE J"/>
    <property type="match status" value="1"/>
</dbReference>
<protein>
    <recommendedName>
        <fullName evidence="3">histidine kinase</fullName>
        <ecNumber evidence="3">2.7.13.3</ecNumber>
    </recommendedName>
</protein>
<dbReference type="SMART" id="SM00091">
    <property type="entry name" value="PAS"/>
    <property type="match status" value="4"/>
</dbReference>
<feature type="region of interest" description="Disordered" evidence="10">
    <location>
        <begin position="1226"/>
        <end position="1248"/>
    </location>
</feature>
<dbReference type="InterPro" id="IPR036097">
    <property type="entry name" value="HisK_dim/P_sf"/>
</dbReference>
<evidence type="ECO:0000313" key="17">
    <source>
        <dbReference type="EMBL" id="MBK1621194.1"/>
    </source>
</evidence>
<dbReference type="SUPFAM" id="SSF52172">
    <property type="entry name" value="CheY-like"/>
    <property type="match status" value="1"/>
</dbReference>
<keyword evidence="7" id="KW-0902">Two-component regulatory system</keyword>
<dbReference type="PROSITE" id="PS50112">
    <property type="entry name" value="PAS"/>
    <property type="match status" value="2"/>
</dbReference>
<feature type="compositionally biased region" description="Basic and acidic residues" evidence="10">
    <location>
        <begin position="1226"/>
        <end position="1242"/>
    </location>
</feature>
<dbReference type="InterPro" id="IPR042240">
    <property type="entry name" value="CHASE_sf"/>
</dbReference>
<dbReference type="InterPro" id="IPR035965">
    <property type="entry name" value="PAS-like_dom_sf"/>
</dbReference>
<feature type="domain" description="CHASE" evidence="16">
    <location>
        <begin position="96"/>
        <end position="321"/>
    </location>
</feature>
<dbReference type="InterPro" id="IPR005467">
    <property type="entry name" value="His_kinase_dom"/>
</dbReference>
<dbReference type="SMART" id="SM00448">
    <property type="entry name" value="REC"/>
    <property type="match status" value="1"/>
</dbReference>
<keyword evidence="5 11" id="KW-0812">Transmembrane</keyword>
<feature type="modified residue" description="4-aspartylphosphate" evidence="9">
    <location>
        <position position="1208"/>
    </location>
</feature>
<feature type="domain" description="Response regulatory" evidence="13">
    <location>
        <begin position="1152"/>
        <end position="1294"/>
    </location>
</feature>
<proteinExistence type="predicted"/>
<dbReference type="SMART" id="SM00387">
    <property type="entry name" value="HATPase_c"/>
    <property type="match status" value="1"/>
</dbReference>
<dbReference type="InterPro" id="IPR003594">
    <property type="entry name" value="HATPase_dom"/>
</dbReference>
<dbReference type="SMART" id="SM00388">
    <property type="entry name" value="HisKA"/>
    <property type="match status" value="1"/>
</dbReference>
<dbReference type="PROSITE" id="PS50109">
    <property type="entry name" value="HIS_KIN"/>
    <property type="match status" value="1"/>
</dbReference>
<dbReference type="PROSITE" id="PS50113">
    <property type="entry name" value="PAC"/>
    <property type="match status" value="2"/>
</dbReference>
<dbReference type="InterPro" id="IPR036890">
    <property type="entry name" value="HATPase_C_sf"/>
</dbReference>